<reference evidence="1" key="1">
    <citation type="journal article" date="2014" name="Front. Microbiol.">
        <title>High frequency of phylogenetically diverse reductive dehalogenase-homologous genes in deep subseafloor sedimentary metagenomes.</title>
        <authorList>
            <person name="Kawai M."/>
            <person name="Futagami T."/>
            <person name="Toyoda A."/>
            <person name="Takaki Y."/>
            <person name="Nishi S."/>
            <person name="Hori S."/>
            <person name="Arai W."/>
            <person name="Tsubouchi T."/>
            <person name="Morono Y."/>
            <person name="Uchiyama I."/>
            <person name="Ito T."/>
            <person name="Fujiyama A."/>
            <person name="Inagaki F."/>
            <person name="Takami H."/>
        </authorList>
    </citation>
    <scope>NUCLEOTIDE SEQUENCE</scope>
    <source>
        <strain evidence="1">Expedition CK06-06</strain>
    </source>
</reference>
<protein>
    <submittedName>
        <fullName evidence="1">Uncharacterized protein</fullName>
    </submittedName>
</protein>
<organism evidence="1">
    <name type="scientific">marine sediment metagenome</name>
    <dbReference type="NCBI Taxonomy" id="412755"/>
    <lineage>
        <taxon>unclassified sequences</taxon>
        <taxon>metagenomes</taxon>
        <taxon>ecological metagenomes</taxon>
    </lineage>
</organism>
<comment type="caution">
    <text evidence="1">The sequence shown here is derived from an EMBL/GenBank/DDBJ whole genome shotgun (WGS) entry which is preliminary data.</text>
</comment>
<dbReference type="AlphaFoldDB" id="X1RDR5"/>
<gene>
    <name evidence="1" type="ORF">S12H4_02098</name>
</gene>
<sequence>MPFGKPREEWERFKRHLERYGTEPPEERQRLGPVMESPAETLWAWLPDLPFARGQFNPPFPRWLNVKLFGAGRRLK</sequence>
<accession>X1RDR5</accession>
<dbReference type="EMBL" id="BARW01000481">
    <property type="protein sequence ID" value="GAI65141.1"/>
    <property type="molecule type" value="Genomic_DNA"/>
</dbReference>
<evidence type="ECO:0000313" key="1">
    <source>
        <dbReference type="EMBL" id="GAI65141.1"/>
    </source>
</evidence>
<name>X1RDR5_9ZZZZ</name>
<proteinExistence type="predicted"/>